<protein>
    <recommendedName>
        <fullName evidence="1">Halobacterial output domain-containing protein</fullName>
    </recommendedName>
</protein>
<evidence type="ECO:0000313" key="3">
    <source>
        <dbReference type="Proteomes" id="UP000000740"/>
    </source>
</evidence>
<evidence type="ECO:0000313" key="2">
    <source>
        <dbReference type="EMBL" id="ACM56631.1"/>
    </source>
</evidence>
<dbReference type="AlphaFoldDB" id="B9LMP3"/>
<keyword evidence="3" id="KW-1185">Reference proteome</keyword>
<evidence type="ECO:0000259" key="1">
    <source>
        <dbReference type="Pfam" id="PF18545"/>
    </source>
</evidence>
<dbReference type="RefSeq" id="WP_015909778.1">
    <property type="nucleotide sequence ID" value="NC_012029.1"/>
</dbReference>
<dbReference type="InterPro" id="IPR040624">
    <property type="entry name" value="HalOD1"/>
</dbReference>
<sequence length="108" mass="11959">MTQRDNRRQEAEDLRSNIASKSYTSKFADESDTPPSICVVETVAEALGTDPKELGPLYEAIDPDSLDLLFESPDKFKQGCITFRFEGCHVTVDADGWVAVSLRTNDGE</sequence>
<feature type="domain" description="Halobacterial output" evidence="1">
    <location>
        <begin position="32"/>
        <end position="101"/>
    </location>
</feature>
<dbReference type="HOGENOM" id="CLU_159738_4_3_2"/>
<dbReference type="GeneID" id="31400816"/>
<proteinExistence type="predicted"/>
<name>B9LMP3_HALLT</name>
<dbReference type="Proteomes" id="UP000000740">
    <property type="component" value="Chromosome 1"/>
</dbReference>
<dbReference type="EMBL" id="CP001365">
    <property type="protein sequence ID" value="ACM56631.1"/>
    <property type="molecule type" value="Genomic_DNA"/>
</dbReference>
<dbReference type="KEGG" id="hla:Hlac_1034"/>
<gene>
    <name evidence="2" type="ordered locus">Hlac_1034</name>
</gene>
<organism evidence="2 3">
    <name type="scientific">Halorubrum lacusprofundi (strain ATCC 49239 / DSM 5036 / JCM 8891 / ACAM 34)</name>
    <dbReference type="NCBI Taxonomy" id="416348"/>
    <lineage>
        <taxon>Archaea</taxon>
        <taxon>Methanobacteriati</taxon>
        <taxon>Methanobacteriota</taxon>
        <taxon>Stenosarchaea group</taxon>
        <taxon>Halobacteria</taxon>
        <taxon>Halobacteriales</taxon>
        <taxon>Haloferacaceae</taxon>
        <taxon>Halorubrum</taxon>
    </lineage>
</organism>
<accession>B9LMP3</accession>
<dbReference type="Pfam" id="PF18545">
    <property type="entry name" value="HalOD1"/>
    <property type="match status" value="1"/>
</dbReference>
<reference evidence="2 3" key="1">
    <citation type="journal article" date="2016" name="Stand. Genomic Sci.">
        <title>Complete genome sequence of the Antarctic Halorubrum lacusprofundi type strain ACAM 34.</title>
        <authorList>
            <person name="Anderson I.J."/>
            <person name="DasSarma P."/>
            <person name="Lucas S."/>
            <person name="Copeland A."/>
            <person name="Lapidus A."/>
            <person name="Del Rio T.G."/>
            <person name="Tice H."/>
            <person name="Dalin E."/>
            <person name="Bruce D.C."/>
            <person name="Goodwin L."/>
            <person name="Pitluck S."/>
            <person name="Sims D."/>
            <person name="Brettin T.S."/>
            <person name="Detter J.C."/>
            <person name="Han C.S."/>
            <person name="Larimer F."/>
            <person name="Hauser L."/>
            <person name="Land M."/>
            <person name="Ivanova N."/>
            <person name="Richardson P."/>
            <person name="Cavicchioli R."/>
            <person name="DasSarma S."/>
            <person name="Woese C.R."/>
            <person name="Kyrpides N.C."/>
        </authorList>
    </citation>
    <scope>NUCLEOTIDE SEQUENCE [LARGE SCALE GENOMIC DNA]</scope>
    <source>
        <strain evidence="3">ATCC 49239 / DSM 5036 / JCM 8891 / ACAM 34</strain>
    </source>
</reference>
<dbReference type="eggNOG" id="arCOG08928">
    <property type="taxonomic scope" value="Archaea"/>
</dbReference>